<comment type="caution">
    <text evidence="1">The sequence shown here is derived from an EMBL/GenBank/DDBJ whole genome shotgun (WGS) entry which is preliminary data.</text>
</comment>
<reference evidence="1" key="1">
    <citation type="journal article" date="2015" name="Nature">
        <title>Complex archaea that bridge the gap between prokaryotes and eukaryotes.</title>
        <authorList>
            <person name="Spang A."/>
            <person name="Saw J.H."/>
            <person name="Jorgensen S.L."/>
            <person name="Zaremba-Niedzwiedzka K."/>
            <person name="Martijn J."/>
            <person name="Lind A.E."/>
            <person name="van Eijk R."/>
            <person name="Schleper C."/>
            <person name="Guy L."/>
            <person name="Ettema T.J."/>
        </authorList>
    </citation>
    <scope>NUCLEOTIDE SEQUENCE</scope>
</reference>
<organism evidence="1">
    <name type="scientific">marine sediment metagenome</name>
    <dbReference type="NCBI Taxonomy" id="412755"/>
    <lineage>
        <taxon>unclassified sequences</taxon>
        <taxon>metagenomes</taxon>
        <taxon>ecological metagenomes</taxon>
    </lineage>
</organism>
<evidence type="ECO:0000313" key="1">
    <source>
        <dbReference type="EMBL" id="KKM71389.1"/>
    </source>
</evidence>
<accession>A0A0F9JNK3</accession>
<protein>
    <submittedName>
        <fullName evidence="1">Uncharacterized protein</fullName>
    </submittedName>
</protein>
<gene>
    <name evidence="1" type="ORF">LCGC14_1431120</name>
</gene>
<name>A0A0F9JNK3_9ZZZZ</name>
<sequence length="96" mass="10568">MTTVDEAVARLNTMLEADPRAMQALLQLRIPCNQVLADHPTAQVGNDPEGYTVGPLGIINGLFGVDKHQWGFIAAVYDAGVLRRFEKLGESWMKKT</sequence>
<proteinExistence type="predicted"/>
<dbReference type="AlphaFoldDB" id="A0A0F9JNK3"/>
<dbReference type="EMBL" id="LAZR01009647">
    <property type="protein sequence ID" value="KKM71389.1"/>
    <property type="molecule type" value="Genomic_DNA"/>
</dbReference>